<dbReference type="Gene3D" id="1.10.760.10">
    <property type="entry name" value="Cytochrome c-like domain"/>
    <property type="match status" value="2"/>
</dbReference>
<keyword evidence="1 4" id="KW-0349">Heme</keyword>
<dbReference type="InterPro" id="IPR036909">
    <property type="entry name" value="Cyt_c-like_dom_sf"/>
</dbReference>
<dbReference type="GO" id="GO:0046872">
    <property type="term" value="F:metal ion binding"/>
    <property type="evidence" value="ECO:0007669"/>
    <property type="project" value="UniProtKB-KW"/>
</dbReference>
<dbReference type="PROSITE" id="PS51007">
    <property type="entry name" value="CYTC"/>
    <property type="match status" value="2"/>
</dbReference>
<evidence type="ECO:0000313" key="7">
    <source>
        <dbReference type="EMBL" id="OPH82285.1"/>
    </source>
</evidence>
<evidence type="ECO:0000256" key="4">
    <source>
        <dbReference type="PROSITE-ProRule" id="PRU00433"/>
    </source>
</evidence>
<dbReference type="RefSeq" id="WP_079447649.1">
    <property type="nucleotide sequence ID" value="NZ_MWPQ01000049.1"/>
</dbReference>
<evidence type="ECO:0000259" key="6">
    <source>
        <dbReference type="PROSITE" id="PS51007"/>
    </source>
</evidence>
<evidence type="ECO:0000256" key="3">
    <source>
        <dbReference type="ARBA" id="ARBA00023004"/>
    </source>
</evidence>
<comment type="caution">
    <text evidence="7">The sequence shown here is derived from an EMBL/GenBank/DDBJ whole genome shotgun (WGS) entry which is preliminary data.</text>
</comment>
<dbReference type="InterPro" id="IPR009056">
    <property type="entry name" value="Cyt_c-like_dom"/>
</dbReference>
<reference evidence="7 8" key="1">
    <citation type="submission" date="2017-02" db="EMBL/GenBank/DDBJ databases">
        <title>Genome sequence of the nitrite-oxidizing bacterium Nitrobacter vulgaris strain Ab1.</title>
        <authorList>
            <person name="Mellbye B.L."/>
            <person name="Davis E.W."/>
            <person name="Spieck E."/>
            <person name="Chang J.H."/>
            <person name="Bottomley P.J."/>
            <person name="Sayavedra-Soto L.A."/>
        </authorList>
    </citation>
    <scope>NUCLEOTIDE SEQUENCE [LARGE SCALE GENOMIC DNA]</scope>
    <source>
        <strain evidence="7 8">Ab1</strain>
    </source>
</reference>
<keyword evidence="5" id="KW-0732">Signal</keyword>
<keyword evidence="8" id="KW-1185">Reference proteome</keyword>
<feature type="domain" description="Cytochrome c" evidence="6">
    <location>
        <begin position="139"/>
        <end position="221"/>
    </location>
</feature>
<gene>
    <name evidence="7" type="ORF">B2M20_14175</name>
</gene>
<protein>
    <submittedName>
        <fullName evidence="7">Cytochrome C</fullName>
    </submittedName>
</protein>
<name>A0A1V4HWR0_NITVU</name>
<feature type="signal peptide" evidence="5">
    <location>
        <begin position="1"/>
        <end position="21"/>
    </location>
</feature>
<dbReference type="OrthoDB" id="9811281at2"/>
<keyword evidence="3 4" id="KW-0408">Iron</keyword>
<evidence type="ECO:0000256" key="5">
    <source>
        <dbReference type="SAM" id="SignalP"/>
    </source>
</evidence>
<dbReference type="EMBL" id="MWPQ01000049">
    <property type="protein sequence ID" value="OPH82285.1"/>
    <property type="molecule type" value="Genomic_DNA"/>
</dbReference>
<feature type="domain" description="Cytochrome c" evidence="6">
    <location>
        <begin position="16"/>
        <end position="123"/>
    </location>
</feature>
<dbReference type="GO" id="GO:0009055">
    <property type="term" value="F:electron transfer activity"/>
    <property type="evidence" value="ECO:0007669"/>
    <property type="project" value="InterPro"/>
</dbReference>
<dbReference type="Proteomes" id="UP000189940">
    <property type="component" value="Unassembled WGS sequence"/>
</dbReference>
<evidence type="ECO:0000256" key="2">
    <source>
        <dbReference type="ARBA" id="ARBA00022723"/>
    </source>
</evidence>
<feature type="chain" id="PRO_5013274178" evidence="5">
    <location>
        <begin position="22"/>
        <end position="225"/>
    </location>
</feature>
<dbReference type="Pfam" id="PF00034">
    <property type="entry name" value="Cytochrom_C"/>
    <property type="match status" value="1"/>
</dbReference>
<dbReference type="SUPFAM" id="SSF46626">
    <property type="entry name" value="Cytochrome c"/>
    <property type="match status" value="2"/>
</dbReference>
<accession>A0A1V4HWR0</accession>
<dbReference type="STRING" id="29421.B2M20_14175"/>
<organism evidence="7 8">
    <name type="scientific">Nitrobacter vulgaris</name>
    <dbReference type="NCBI Taxonomy" id="29421"/>
    <lineage>
        <taxon>Bacteria</taxon>
        <taxon>Pseudomonadati</taxon>
        <taxon>Pseudomonadota</taxon>
        <taxon>Alphaproteobacteria</taxon>
        <taxon>Hyphomicrobiales</taxon>
        <taxon>Nitrobacteraceae</taxon>
        <taxon>Nitrobacter</taxon>
    </lineage>
</organism>
<sequence length="225" mass="24174">MKGLLLAVAGLTAALLSSASAADKLDQSCSGCHALVKPSDASLDRLLMRKGPDLWFAGSKFKKEWLVSWLQDPKPIRPAGYPYFNMVKKGDKNDVPDPSKIIAHPKLKKADAEAAAEALMALKAPADLVPAGIFKGEMKGARMGALAFVKFRGCVACHQGEKGEGGLSGPRLTDAGARLQADFIAAYTADPQRFDPHIWMPTSNLKDQDIQRLTAFLVQLSQGDK</sequence>
<keyword evidence="2 4" id="KW-0479">Metal-binding</keyword>
<dbReference type="GO" id="GO:0020037">
    <property type="term" value="F:heme binding"/>
    <property type="evidence" value="ECO:0007669"/>
    <property type="project" value="InterPro"/>
</dbReference>
<dbReference type="AlphaFoldDB" id="A0A1V4HWR0"/>
<evidence type="ECO:0000313" key="8">
    <source>
        <dbReference type="Proteomes" id="UP000189940"/>
    </source>
</evidence>
<evidence type="ECO:0000256" key="1">
    <source>
        <dbReference type="ARBA" id="ARBA00022617"/>
    </source>
</evidence>
<proteinExistence type="predicted"/>